<evidence type="ECO:0000256" key="1">
    <source>
        <dbReference type="SAM" id="MobiDB-lite"/>
    </source>
</evidence>
<dbReference type="PANTHER" id="PTHR31286:SF99">
    <property type="entry name" value="DUF4283 DOMAIN-CONTAINING PROTEIN"/>
    <property type="match status" value="1"/>
</dbReference>
<keyword evidence="4" id="KW-1185">Reference proteome</keyword>
<dbReference type="AlphaFoldDB" id="A0AAE0A2T5"/>
<gene>
    <name evidence="3" type="ORF">Dsin_022622</name>
</gene>
<feature type="compositionally biased region" description="Polar residues" evidence="1">
    <location>
        <begin position="321"/>
        <end position="331"/>
    </location>
</feature>
<comment type="caution">
    <text evidence="3">The sequence shown here is derived from an EMBL/GenBank/DDBJ whole genome shotgun (WGS) entry which is preliminary data.</text>
</comment>
<evidence type="ECO:0000259" key="2">
    <source>
        <dbReference type="Pfam" id="PF14111"/>
    </source>
</evidence>
<name>A0AAE0A2T5_9ROSI</name>
<dbReference type="InterPro" id="IPR040256">
    <property type="entry name" value="At4g02000-like"/>
</dbReference>
<sequence length="605" mass="69091">MASPSAGTAVQAGSGVKSYAQAANKKVDTPAFKIPMRFPVDINGELGFIFSETEMVKAEEEFHFALVMKFMRYRPSIDKIWLSVVKTWGLTEIPTISFMDDYHVLIHMKNERDFVHGWTREGRTMEGNSFRLFKWTNEFDLNKESPLAPQWIFLPGLPMHLYRTDFLQILATRFGRYLGTDNATINRTRASGARICVEVYLTMEPVKGFPLVLSPKQCIWQEAKYEKMGFFCSQCCRQGHTSVVCRVGEKQRDDGKHNEKQIWIPKANDGVLEINTDIDKGAKQVEKEAGPSNVPMTKMGQDMCHVLTEIPVDQENGKNVMENSDVPQRSLENNVNDSSTESDEEECEEVRCDDDSRVSHGEVPMPEEKVDCVDSLNQIEDGNQGWNHGDLAMGYSSEREEGEISVLRGKEKIGLGRSRGRLKKLINKFDVDLFAISEPFTAEERMAMLGSFLNYHHFISNENQGGLCMSWCNGHEGVSRSWAKLDRVLINNAFSTLFGSAHFKYLSRKSLDHCTMVVYTDTPFSLYCPCPFRFLNMWRSHDLFLSCVKEAWIRNDSASGLLKLAIRFKRTKVALRAWNKNVLGEWEKTYKLLRKGWKSLKISCN</sequence>
<dbReference type="PANTHER" id="PTHR31286">
    <property type="entry name" value="GLYCINE-RICH CELL WALL STRUCTURAL PROTEIN 1.8-LIKE"/>
    <property type="match status" value="1"/>
</dbReference>
<dbReference type="InterPro" id="IPR025558">
    <property type="entry name" value="DUF4283"/>
</dbReference>
<dbReference type="Pfam" id="PF14111">
    <property type="entry name" value="DUF4283"/>
    <property type="match status" value="1"/>
</dbReference>
<proteinExistence type="predicted"/>
<protein>
    <recommendedName>
        <fullName evidence="2">DUF4283 domain-containing protein</fullName>
    </recommendedName>
</protein>
<evidence type="ECO:0000313" key="4">
    <source>
        <dbReference type="Proteomes" id="UP001281410"/>
    </source>
</evidence>
<feature type="compositionally biased region" description="Basic and acidic residues" evidence="1">
    <location>
        <begin position="349"/>
        <end position="362"/>
    </location>
</feature>
<reference evidence="3" key="1">
    <citation type="journal article" date="2023" name="Plant J.">
        <title>Genome sequences and population genomics provide insights into the demographic history, inbreeding, and mutation load of two 'living fossil' tree species of Dipteronia.</title>
        <authorList>
            <person name="Feng Y."/>
            <person name="Comes H.P."/>
            <person name="Chen J."/>
            <person name="Zhu S."/>
            <person name="Lu R."/>
            <person name="Zhang X."/>
            <person name="Li P."/>
            <person name="Qiu J."/>
            <person name="Olsen K.M."/>
            <person name="Qiu Y."/>
        </authorList>
    </citation>
    <scope>NUCLEOTIDE SEQUENCE</scope>
    <source>
        <strain evidence="3">NBL</strain>
    </source>
</reference>
<feature type="region of interest" description="Disordered" evidence="1">
    <location>
        <begin position="314"/>
        <end position="362"/>
    </location>
</feature>
<feature type="domain" description="DUF4283" evidence="2">
    <location>
        <begin position="59"/>
        <end position="142"/>
    </location>
</feature>
<evidence type="ECO:0000313" key="3">
    <source>
        <dbReference type="EMBL" id="KAK3199207.1"/>
    </source>
</evidence>
<accession>A0AAE0A2T5</accession>
<dbReference type="EMBL" id="JANJYJ010000007">
    <property type="protein sequence ID" value="KAK3199207.1"/>
    <property type="molecule type" value="Genomic_DNA"/>
</dbReference>
<dbReference type="Proteomes" id="UP001281410">
    <property type="component" value="Unassembled WGS sequence"/>
</dbReference>
<organism evidence="3 4">
    <name type="scientific">Dipteronia sinensis</name>
    <dbReference type="NCBI Taxonomy" id="43782"/>
    <lineage>
        <taxon>Eukaryota</taxon>
        <taxon>Viridiplantae</taxon>
        <taxon>Streptophyta</taxon>
        <taxon>Embryophyta</taxon>
        <taxon>Tracheophyta</taxon>
        <taxon>Spermatophyta</taxon>
        <taxon>Magnoliopsida</taxon>
        <taxon>eudicotyledons</taxon>
        <taxon>Gunneridae</taxon>
        <taxon>Pentapetalae</taxon>
        <taxon>rosids</taxon>
        <taxon>malvids</taxon>
        <taxon>Sapindales</taxon>
        <taxon>Sapindaceae</taxon>
        <taxon>Hippocastanoideae</taxon>
        <taxon>Acereae</taxon>
        <taxon>Dipteronia</taxon>
    </lineage>
</organism>